<proteinExistence type="predicted"/>
<evidence type="ECO:0000313" key="3">
    <source>
        <dbReference type="EMBL" id="QGL49028.1"/>
    </source>
</evidence>
<evidence type="ECO:0000313" key="4">
    <source>
        <dbReference type="Proteomes" id="UP000402241"/>
    </source>
</evidence>
<organism evidence="2 5">
    <name type="scientific">Micromonospora terminaliae</name>
    <dbReference type="NCBI Taxonomy" id="1914461"/>
    <lineage>
        <taxon>Bacteria</taxon>
        <taxon>Bacillati</taxon>
        <taxon>Actinomycetota</taxon>
        <taxon>Actinomycetes</taxon>
        <taxon>Micromonosporales</taxon>
        <taxon>Micromonosporaceae</taxon>
        <taxon>Micromonospora</taxon>
    </lineage>
</organism>
<evidence type="ECO:0000313" key="2">
    <source>
        <dbReference type="EMBL" id="NES28953.1"/>
    </source>
</evidence>
<sequence length="211" mass="22448">MTPALVLERLMLHPSYDQFVQRARQVAPVALLDQADAAATDAHRILADVAVRLSDNPARPTTAGDLPGWLRLSLLDTLTAFADGWATTCRHNPAADRPSPVVGAAWKPHTVVCPTCIHLLSLKHNPDADALCDGCGHRCAGPEHGDGIYPGMVQLGPLLYQYGTCGGCRPEVAGNGPLRATQTAEQDRPRGTGRVKPRGSRGRSRGRGGRA</sequence>
<reference evidence="2 5" key="2">
    <citation type="submission" date="2020-02" db="EMBL/GenBank/DDBJ databases">
        <title>WGS of Micromonospora spp. isolated from hot spring.</title>
        <authorList>
            <person name="Thawai C."/>
        </authorList>
    </citation>
    <scope>NUCLEOTIDE SEQUENCE [LARGE SCALE GENOMIC DNA]</scope>
    <source>
        <strain evidence="2 5">TMS7</strain>
    </source>
</reference>
<dbReference type="AlphaFoldDB" id="A0AAJ3DK41"/>
<dbReference type="EMBL" id="CP045309">
    <property type="protein sequence ID" value="QGL49028.1"/>
    <property type="molecule type" value="Genomic_DNA"/>
</dbReference>
<keyword evidence="4" id="KW-1185">Reference proteome</keyword>
<protein>
    <submittedName>
        <fullName evidence="2">Uncharacterized protein</fullName>
    </submittedName>
</protein>
<dbReference type="Proteomes" id="UP000477779">
    <property type="component" value="Unassembled WGS sequence"/>
</dbReference>
<name>A0AAJ3DK41_9ACTN</name>
<accession>A0AAJ3DK41</accession>
<evidence type="ECO:0000313" key="5">
    <source>
        <dbReference type="Proteomes" id="UP000477779"/>
    </source>
</evidence>
<dbReference type="Proteomes" id="UP000402241">
    <property type="component" value="Chromosome"/>
</dbReference>
<dbReference type="RefSeq" id="WP_154228303.1">
    <property type="nucleotide sequence ID" value="NZ_CP045309.1"/>
</dbReference>
<evidence type="ECO:0000256" key="1">
    <source>
        <dbReference type="SAM" id="MobiDB-lite"/>
    </source>
</evidence>
<gene>
    <name evidence="2" type="ORF">G3561_15540</name>
    <name evidence="3" type="ORF">GCE86_19650</name>
</gene>
<reference evidence="3 4" key="1">
    <citation type="submission" date="2019-10" db="EMBL/GenBank/DDBJ databases">
        <title>Genome Sequence of Micromonospora terminaliae DSM 101760.</title>
        <authorList>
            <person name="Guo L."/>
        </authorList>
    </citation>
    <scope>NUCLEOTIDE SEQUENCE [LARGE SCALE GENOMIC DNA]</scope>
    <source>
        <strain evidence="3 4">DSM 101760</strain>
    </source>
</reference>
<feature type="compositionally biased region" description="Basic residues" evidence="1">
    <location>
        <begin position="191"/>
        <end position="211"/>
    </location>
</feature>
<dbReference type="EMBL" id="JAAHBZ010000005">
    <property type="protein sequence ID" value="NES28953.1"/>
    <property type="molecule type" value="Genomic_DNA"/>
</dbReference>
<feature type="region of interest" description="Disordered" evidence="1">
    <location>
        <begin position="175"/>
        <end position="211"/>
    </location>
</feature>